<reference evidence="2" key="1">
    <citation type="journal article" date="2023" name="Science">
        <title>Genome structures resolve the early diversification of teleost fishes.</title>
        <authorList>
            <person name="Parey E."/>
            <person name="Louis A."/>
            <person name="Montfort J."/>
            <person name="Bouchez O."/>
            <person name="Roques C."/>
            <person name="Iampietro C."/>
            <person name="Lluch J."/>
            <person name="Castinel A."/>
            <person name="Donnadieu C."/>
            <person name="Desvignes T."/>
            <person name="Floi Bucao C."/>
            <person name="Jouanno E."/>
            <person name="Wen M."/>
            <person name="Mejri S."/>
            <person name="Dirks R."/>
            <person name="Jansen H."/>
            <person name="Henkel C."/>
            <person name="Chen W.J."/>
            <person name="Zahm M."/>
            <person name="Cabau C."/>
            <person name="Klopp C."/>
            <person name="Thompson A.W."/>
            <person name="Robinson-Rechavi M."/>
            <person name="Braasch I."/>
            <person name="Lecointre G."/>
            <person name="Bobe J."/>
            <person name="Postlethwait J.H."/>
            <person name="Berthelot C."/>
            <person name="Roest Crollius H."/>
            <person name="Guiguen Y."/>
        </authorList>
    </citation>
    <scope>NUCLEOTIDE SEQUENCE</scope>
    <source>
        <strain evidence="2">WJC10195</strain>
    </source>
</reference>
<comment type="caution">
    <text evidence="2">The sequence shown here is derived from an EMBL/GenBank/DDBJ whole genome shotgun (WGS) entry which is preliminary data.</text>
</comment>
<feature type="region of interest" description="Disordered" evidence="1">
    <location>
        <begin position="165"/>
        <end position="201"/>
    </location>
</feature>
<protein>
    <submittedName>
        <fullName evidence="2">Uncharacterized protein</fullName>
    </submittedName>
</protein>
<evidence type="ECO:0000313" key="3">
    <source>
        <dbReference type="Proteomes" id="UP001152622"/>
    </source>
</evidence>
<evidence type="ECO:0000313" key="2">
    <source>
        <dbReference type="EMBL" id="KAJ8375301.1"/>
    </source>
</evidence>
<feature type="compositionally biased region" description="Basic and acidic residues" evidence="1">
    <location>
        <begin position="108"/>
        <end position="117"/>
    </location>
</feature>
<feature type="compositionally biased region" description="Polar residues" evidence="1">
    <location>
        <begin position="131"/>
        <end position="149"/>
    </location>
</feature>
<keyword evidence="3" id="KW-1185">Reference proteome</keyword>
<feature type="region of interest" description="Disordered" evidence="1">
    <location>
        <begin position="108"/>
        <end position="150"/>
    </location>
</feature>
<dbReference type="AlphaFoldDB" id="A0A9Q1J9E0"/>
<accession>A0A9Q1J9E0</accession>
<organism evidence="2 3">
    <name type="scientific">Synaphobranchus kaupii</name>
    <name type="common">Kaup's arrowtooth eel</name>
    <dbReference type="NCBI Taxonomy" id="118154"/>
    <lineage>
        <taxon>Eukaryota</taxon>
        <taxon>Metazoa</taxon>
        <taxon>Chordata</taxon>
        <taxon>Craniata</taxon>
        <taxon>Vertebrata</taxon>
        <taxon>Euteleostomi</taxon>
        <taxon>Actinopterygii</taxon>
        <taxon>Neopterygii</taxon>
        <taxon>Teleostei</taxon>
        <taxon>Anguilliformes</taxon>
        <taxon>Synaphobranchidae</taxon>
        <taxon>Synaphobranchus</taxon>
    </lineage>
</organism>
<dbReference type="EMBL" id="JAINUF010000002">
    <property type="protein sequence ID" value="KAJ8375301.1"/>
    <property type="molecule type" value="Genomic_DNA"/>
</dbReference>
<sequence>MSAYDAWTNQINNKEPRPLRWYSGKELRIQRLLQQMGSCSASMTWSPPMASITGPIILSDLVQMEQVSTLDAGRASSPSCIRVSKQHKELNLLAEVLEEPVLKPTRVDGTRGKEKLAVKKRQAMATGGGPQSTQDLTTAEEVASSTLTPLSVDGFGGLEVGLSVSSEPEAETELTQPRSIPPRQSAPRRRRSGDDQQRNGFTMLERELRGIRVAIGSLNTRLIRMEHMRLNMSNTLLRLAVAVE</sequence>
<name>A0A9Q1J9E0_SYNKA</name>
<evidence type="ECO:0000256" key="1">
    <source>
        <dbReference type="SAM" id="MobiDB-lite"/>
    </source>
</evidence>
<dbReference type="OrthoDB" id="9928592at2759"/>
<proteinExistence type="predicted"/>
<dbReference type="Proteomes" id="UP001152622">
    <property type="component" value="Chromosome 2"/>
</dbReference>
<gene>
    <name evidence="2" type="ORF">SKAU_G00058810</name>
</gene>